<dbReference type="InterPro" id="IPR046348">
    <property type="entry name" value="SIS_dom_sf"/>
</dbReference>
<reference evidence="2 3" key="1">
    <citation type="submission" date="2020-02" db="EMBL/GenBank/DDBJ databases">
        <authorList>
            <person name="Hogendoorn C."/>
        </authorList>
    </citation>
    <scope>NUCLEOTIDE SEQUENCE [LARGE SCALE GENOMIC DNA]</scope>
    <source>
        <strain evidence="2">R501</strain>
    </source>
</reference>
<name>A0A6F8ZFR1_9FIRM</name>
<proteinExistence type="predicted"/>
<evidence type="ECO:0000313" key="3">
    <source>
        <dbReference type="Proteomes" id="UP000503399"/>
    </source>
</evidence>
<dbReference type="InterPro" id="IPR050099">
    <property type="entry name" value="SIS_GmhA/DiaA_subfam"/>
</dbReference>
<sequence length="183" mass="20091">MASQELPAAFFREEPARIARAWYDMAARFRRGGRLLSFGAGHWVTDAQHVAVEFVHPVIVGNRALPGLCLANDNVLLAEAPAVARDRFRDGLALLAWPDDVVGAFSDDGADEDVARGLTWAREHGLLTLAFCGLPGKGMAECRPDYLFLVSSCDPLLVLEVLETLVHVLYELVHVFPEEGRLP</sequence>
<evidence type="ECO:0000259" key="1">
    <source>
        <dbReference type="PROSITE" id="PS51464"/>
    </source>
</evidence>
<dbReference type="SUPFAM" id="SSF53697">
    <property type="entry name" value="SIS domain"/>
    <property type="match status" value="1"/>
</dbReference>
<dbReference type="Proteomes" id="UP000503399">
    <property type="component" value="Chromosome"/>
</dbReference>
<dbReference type="InterPro" id="IPR001347">
    <property type="entry name" value="SIS_dom"/>
</dbReference>
<feature type="domain" description="SIS" evidence="1">
    <location>
        <begin position="25"/>
        <end position="172"/>
    </location>
</feature>
<dbReference type="GO" id="GO:0016853">
    <property type="term" value="F:isomerase activity"/>
    <property type="evidence" value="ECO:0007669"/>
    <property type="project" value="UniProtKB-KW"/>
</dbReference>
<dbReference type="GO" id="GO:0097367">
    <property type="term" value="F:carbohydrate derivative binding"/>
    <property type="evidence" value="ECO:0007669"/>
    <property type="project" value="InterPro"/>
</dbReference>
<dbReference type="PROSITE" id="PS51464">
    <property type="entry name" value="SIS"/>
    <property type="match status" value="1"/>
</dbReference>
<dbReference type="Pfam" id="PF13580">
    <property type="entry name" value="SIS_2"/>
    <property type="match status" value="1"/>
</dbReference>
<dbReference type="AlphaFoldDB" id="A0A6F8ZFR1"/>
<evidence type="ECO:0000313" key="2">
    <source>
        <dbReference type="EMBL" id="CAB1128588.1"/>
    </source>
</evidence>
<dbReference type="Gene3D" id="3.40.50.10490">
    <property type="entry name" value="Glucose-6-phosphate isomerase like protein, domain 1"/>
    <property type="match status" value="1"/>
</dbReference>
<accession>A0A6F8ZFR1</accession>
<protein>
    <submittedName>
        <fullName evidence="2">Phosphoheptose isomerase</fullName>
    </submittedName>
</protein>
<dbReference type="KEGG" id="hfv:R50_1082"/>
<dbReference type="GO" id="GO:1901135">
    <property type="term" value="P:carbohydrate derivative metabolic process"/>
    <property type="evidence" value="ECO:0007669"/>
    <property type="project" value="InterPro"/>
</dbReference>
<keyword evidence="3" id="KW-1185">Reference proteome</keyword>
<dbReference type="PANTHER" id="PTHR30390:SF8">
    <property type="entry name" value="SUGAR ISOMERASE (SIS)"/>
    <property type="match status" value="1"/>
</dbReference>
<dbReference type="PANTHER" id="PTHR30390">
    <property type="entry name" value="SEDOHEPTULOSE 7-PHOSPHATE ISOMERASE / DNAA INITIATOR-ASSOCIATING FACTOR FOR REPLICATION INITIATION"/>
    <property type="match status" value="1"/>
</dbReference>
<organism evidence="2 3">
    <name type="scientific">Candidatus Hydrogenisulfobacillus filiaventi</name>
    <dbReference type="NCBI Taxonomy" id="2707344"/>
    <lineage>
        <taxon>Bacteria</taxon>
        <taxon>Bacillati</taxon>
        <taxon>Bacillota</taxon>
        <taxon>Clostridia</taxon>
        <taxon>Eubacteriales</taxon>
        <taxon>Clostridiales Family XVII. Incertae Sedis</taxon>
        <taxon>Candidatus Hydrogenisulfobacillus</taxon>
    </lineage>
</organism>
<gene>
    <name evidence="2" type="ORF">R50_1082</name>
</gene>
<dbReference type="EMBL" id="LR778114">
    <property type="protein sequence ID" value="CAB1128588.1"/>
    <property type="molecule type" value="Genomic_DNA"/>
</dbReference>
<keyword evidence="2" id="KW-0413">Isomerase</keyword>